<keyword evidence="4 6" id="KW-0472">Membrane</keyword>
<feature type="transmembrane region" description="Helical" evidence="6">
    <location>
        <begin position="528"/>
        <end position="550"/>
    </location>
</feature>
<dbReference type="AlphaFoldDB" id="A0A9J6H864"/>
<comment type="caution">
    <text evidence="8">The sequence shown here is derived from an EMBL/GenBank/DDBJ whole genome shotgun (WGS) entry which is preliminary data.</text>
</comment>
<dbReference type="PANTHER" id="PTHR48021">
    <property type="match status" value="1"/>
</dbReference>
<keyword evidence="2 6" id="KW-0812">Transmembrane</keyword>
<accession>A0A9J6H864</accession>
<evidence type="ECO:0000256" key="4">
    <source>
        <dbReference type="ARBA" id="ARBA00023136"/>
    </source>
</evidence>
<feature type="domain" description="Major facilitator superfamily (MFS) profile" evidence="7">
    <location>
        <begin position="375"/>
        <end position="602"/>
    </location>
</feature>
<evidence type="ECO:0000256" key="2">
    <source>
        <dbReference type="ARBA" id="ARBA00022692"/>
    </source>
</evidence>
<protein>
    <recommendedName>
        <fullName evidence="7">Major facilitator superfamily (MFS) profile domain-containing protein</fullName>
    </recommendedName>
</protein>
<feature type="region of interest" description="Disordered" evidence="5">
    <location>
        <begin position="277"/>
        <end position="300"/>
    </location>
</feature>
<dbReference type="Pfam" id="PF07690">
    <property type="entry name" value="MFS_1"/>
    <property type="match status" value="1"/>
</dbReference>
<dbReference type="SUPFAM" id="SSF103473">
    <property type="entry name" value="MFS general substrate transporter"/>
    <property type="match status" value="1"/>
</dbReference>
<keyword evidence="3 6" id="KW-1133">Transmembrane helix</keyword>
<dbReference type="PROSITE" id="PS00216">
    <property type="entry name" value="SUGAR_TRANSPORT_1"/>
    <property type="match status" value="1"/>
</dbReference>
<dbReference type="InterPro" id="IPR036259">
    <property type="entry name" value="MFS_trans_sf"/>
</dbReference>
<dbReference type="InterPro" id="IPR020846">
    <property type="entry name" value="MFS_dom"/>
</dbReference>
<organism evidence="8 9">
    <name type="scientific">Haemaphysalis longicornis</name>
    <name type="common">Bush tick</name>
    <dbReference type="NCBI Taxonomy" id="44386"/>
    <lineage>
        <taxon>Eukaryota</taxon>
        <taxon>Metazoa</taxon>
        <taxon>Ecdysozoa</taxon>
        <taxon>Arthropoda</taxon>
        <taxon>Chelicerata</taxon>
        <taxon>Arachnida</taxon>
        <taxon>Acari</taxon>
        <taxon>Parasitiformes</taxon>
        <taxon>Ixodida</taxon>
        <taxon>Ixodoidea</taxon>
        <taxon>Ixodidae</taxon>
        <taxon>Haemaphysalinae</taxon>
        <taxon>Haemaphysalis</taxon>
    </lineage>
</organism>
<dbReference type="OrthoDB" id="2544694at2759"/>
<reference evidence="8 9" key="1">
    <citation type="journal article" date="2020" name="Cell">
        <title>Large-Scale Comparative Analyses of Tick Genomes Elucidate Their Genetic Diversity and Vector Capacities.</title>
        <authorList>
            <consortium name="Tick Genome and Microbiome Consortium (TIGMIC)"/>
            <person name="Jia N."/>
            <person name="Wang J."/>
            <person name="Shi W."/>
            <person name="Du L."/>
            <person name="Sun Y."/>
            <person name="Zhan W."/>
            <person name="Jiang J.F."/>
            <person name="Wang Q."/>
            <person name="Zhang B."/>
            <person name="Ji P."/>
            <person name="Bell-Sakyi L."/>
            <person name="Cui X.M."/>
            <person name="Yuan T.T."/>
            <person name="Jiang B.G."/>
            <person name="Yang W.F."/>
            <person name="Lam T.T."/>
            <person name="Chang Q.C."/>
            <person name="Ding S.J."/>
            <person name="Wang X.J."/>
            <person name="Zhu J.G."/>
            <person name="Ruan X.D."/>
            <person name="Zhao L."/>
            <person name="Wei J.T."/>
            <person name="Ye R.Z."/>
            <person name="Que T.C."/>
            <person name="Du C.H."/>
            <person name="Zhou Y.H."/>
            <person name="Cheng J.X."/>
            <person name="Dai P.F."/>
            <person name="Guo W.B."/>
            <person name="Han X.H."/>
            <person name="Huang E.J."/>
            <person name="Li L.F."/>
            <person name="Wei W."/>
            <person name="Gao Y.C."/>
            <person name="Liu J.Z."/>
            <person name="Shao H.Z."/>
            <person name="Wang X."/>
            <person name="Wang C.C."/>
            <person name="Yang T.C."/>
            <person name="Huo Q.B."/>
            <person name="Li W."/>
            <person name="Chen H.Y."/>
            <person name="Chen S.E."/>
            <person name="Zhou L.G."/>
            <person name="Ni X.B."/>
            <person name="Tian J.H."/>
            <person name="Sheng Y."/>
            <person name="Liu T."/>
            <person name="Pan Y.S."/>
            <person name="Xia L.Y."/>
            <person name="Li J."/>
            <person name="Zhao F."/>
            <person name="Cao W.C."/>
        </authorList>
    </citation>
    <scope>NUCLEOTIDE SEQUENCE [LARGE SCALE GENOMIC DNA]</scope>
    <source>
        <strain evidence="8">HaeL-2018</strain>
    </source>
</reference>
<dbReference type="VEuPathDB" id="VectorBase:HLOH_041720"/>
<dbReference type="EMBL" id="JABSTR010001276">
    <property type="protein sequence ID" value="KAH9383886.1"/>
    <property type="molecule type" value="Genomic_DNA"/>
</dbReference>
<dbReference type="InterPro" id="IPR005829">
    <property type="entry name" value="Sugar_transporter_CS"/>
</dbReference>
<sequence>MEQEFAPRFCTTKRRSTRAPSVINRPAFSPVASAFHATSPQQRKQRRAAEDITLPESPAAPFMSGTSSPSTEDITPAPENAWSPTLREPEAVLPSWPAMPLRRQGSEHPSPVAVDVDSPVEPQPDVPTAPLREPEAVLPSSPAMPLRRQGSEHPSPVAVDVDSPVEPQPDVLTAPLREPEAVLPSSPAMPLLRQGSEHPSPEAVDVDSPVEPQPDVPTAPPANIAQSKGHPTTSRRNKTRNRVSLAAVSFGYTLPAATVHRTSGVAASDGAVLSGREVSGPTKITSRHGTGAAAGRTEPSLAEPRGRFSWHHACLLACTQLSLGVLTFHWLATPLLAIPVDHWCRQPPETGNASADEWKKSAIPLRSDGRYSQCTMYREFSGQSPDAADIEAPRNVEGALQVTERHREETDCLEWDFDLKPGIKTMTSEWNLVCGRGRLLSVSVVYNTIGGAVVTPLVGQMADRLGRRPMMLLGVLAGLSAAVWTVFTTRLLYFLIARMVATGALSGLSVVLVVSLSETCADQHRPRLVCAAYAGVAVAALVPWLLAGMVLDRRSLSLGVLLATVVLLFAVFFLGDESERWHRALFEPVGPKATDMHRLRRR</sequence>
<feature type="compositionally biased region" description="Polar residues" evidence="5">
    <location>
        <begin position="64"/>
        <end position="73"/>
    </location>
</feature>
<feature type="transmembrane region" description="Helical" evidence="6">
    <location>
        <begin position="439"/>
        <end position="458"/>
    </location>
</feature>
<evidence type="ECO:0000256" key="3">
    <source>
        <dbReference type="ARBA" id="ARBA00022989"/>
    </source>
</evidence>
<evidence type="ECO:0000259" key="7">
    <source>
        <dbReference type="PROSITE" id="PS50850"/>
    </source>
</evidence>
<feature type="compositionally biased region" description="Pro residues" evidence="5">
    <location>
        <begin position="211"/>
        <end position="220"/>
    </location>
</feature>
<dbReference type="InterPro" id="IPR011701">
    <property type="entry name" value="MFS"/>
</dbReference>
<dbReference type="Proteomes" id="UP000821853">
    <property type="component" value="Unassembled WGS sequence"/>
</dbReference>
<feature type="transmembrane region" description="Helical" evidence="6">
    <location>
        <begin position="493"/>
        <end position="516"/>
    </location>
</feature>
<evidence type="ECO:0000313" key="9">
    <source>
        <dbReference type="Proteomes" id="UP000821853"/>
    </source>
</evidence>
<dbReference type="PROSITE" id="PS50850">
    <property type="entry name" value="MFS"/>
    <property type="match status" value="1"/>
</dbReference>
<dbReference type="GO" id="GO:0016020">
    <property type="term" value="C:membrane"/>
    <property type="evidence" value="ECO:0007669"/>
    <property type="project" value="UniProtKB-SubCell"/>
</dbReference>
<gene>
    <name evidence="8" type="ORF">HPB48_025709</name>
</gene>
<keyword evidence="9" id="KW-1185">Reference proteome</keyword>
<evidence type="ECO:0000313" key="8">
    <source>
        <dbReference type="EMBL" id="KAH9383886.1"/>
    </source>
</evidence>
<evidence type="ECO:0000256" key="1">
    <source>
        <dbReference type="ARBA" id="ARBA00004141"/>
    </source>
</evidence>
<feature type="compositionally biased region" description="Low complexity" evidence="5">
    <location>
        <begin position="154"/>
        <end position="165"/>
    </location>
</feature>
<dbReference type="GO" id="GO:0022857">
    <property type="term" value="F:transmembrane transporter activity"/>
    <property type="evidence" value="ECO:0007669"/>
    <property type="project" value="InterPro"/>
</dbReference>
<feature type="transmembrane region" description="Helical" evidence="6">
    <location>
        <begin position="470"/>
        <end position="487"/>
    </location>
</feature>
<proteinExistence type="predicted"/>
<dbReference type="InterPro" id="IPR050549">
    <property type="entry name" value="MFS_Trehalose_Transporter"/>
</dbReference>
<feature type="compositionally biased region" description="Low complexity" evidence="5">
    <location>
        <begin position="109"/>
        <end position="120"/>
    </location>
</feature>
<evidence type="ECO:0000256" key="6">
    <source>
        <dbReference type="SAM" id="Phobius"/>
    </source>
</evidence>
<comment type="subcellular location">
    <subcellularLocation>
        <location evidence="1">Membrane</location>
        <topology evidence="1">Multi-pass membrane protein</topology>
    </subcellularLocation>
</comment>
<dbReference type="PANTHER" id="PTHR48021:SF1">
    <property type="entry name" value="GH07001P-RELATED"/>
    <property type="match status" value="1"/>
</dbReference>
<name>A0A9J6H864_HAELO</name>
<evidence type="ECO:0000256" key="5">
    <source>
        <dbReference type="SAM" id="MobiDB-lite"/>
    </source>
</evidence>
<feature type="transmembrane region" description="Helical" evidence="6">
    <location>
        <begin position="556"/>
        <end position="575"/>
    </location>
</feature>
<dbReference type="Gene3D" id="1.20.1250.20">
    <property type="entry name" value="MFS general substrate transporter like domains"/>
    <property type="match status" value="1"/>
</dbReference>
<feature type="region of interest" description="Disordered" evidence="5">
    <location>
        <begin position="1"/>
        <end position="241"/>
    </location>
</feature>